<proteinExistence type="predicted"/>
<dbReference type="AlphaFoldDB" id="A0AAI8VLS5"/>
<feature type="compositionally biased region" description="Low complexity" evidence="3">
    <location>
        <begin position="26"/>
        <end position="57"/>
    </location>
</feature>
<dbReference type="Pfam" id="PF13041">
    <property type="entry name" value="PPR_2"/>
    <property type="match status" value="1"/>
</dbReference>
<keyword evidence="1" id="KW-0677">Repeat</keyword>
<dbReference type="Proteomes" id="UP001295740">
    <property type="component" value="Unassembled WGS sequence"/>
</dbReference>
<name>A0AAI8VLS5_9PEZI</name>
<feature type="region of interest" description="Disordered" evidence="3">
    <location>
        <begin position="18"/>
        <end position="89"/>
    </location>
</feature>
<feature type="compositionally biased region" description="Basic and acidic residues" evidence="3">
    <location>
        <begin position="343"/>
        <end position="357"/>
    </location>
</feature>
<organism evidence="4 5">
    <name type="scientific">Anthostomella pinea</name>
    <dbReference type="NCBI Taxonomy" id="933095"/>
    <lineage>
        <taxon>Eukaryota</taxon>
        <taxon>Fungi</taxon>
        <taxon>Dikarya</taxon>
        <taxon>Ascomycota</taxon>
        <taxon>Pezizomycotina</taxon>
        <taxon>Sordariomycetes</taxon>
        <taxon>Xylariomycetidae</taxon>
        <taxon>Xylariales</taxon>
        <taxon>Xylariaceae</taxon>
        <taxon>Anthostomella</taxon>
    </lineage>
</organism>
<dbReference type="Pfam" id="PF13812">
    <property type="entry name" value="PPR_3"/>
    <property type="match status" value="1"/>
</dbReference>
<sequence length="664" mass="74781">MFTCKACLKRAFDAVVGPTLPRSKPRTTLPHLTPTTRAPRSRTYATATAAAAPVDTAKSPASKKDDRPLLQRSSWAKGDDRPLEQRSSRAQEWVARKHLQYLKDPLHIATQVKRILDKDRFDEAALITKKASVNASVAVSWNHLIDYQLRHFRVHQAMKLYNEMKKRGQIPNAQTFTIIFRGCAKSPHPKLAVAEAVKLYQNMLSSSRIKPNTIHLNAVLQVCAKAGDLESMFSILQSTNDGIRAPNNLTYTTILNTLRATADKTPSDDLPEADIADNKAKAIQRAQIIWEEAISRWRSGSIIIDEEMVCAMGRVLLMGTTRDAASIEQLVEQTMTIPAEDRASLPENSKQAKDVAKSDAPTNMITRPNEKTTVKAPGAPSIRYALPGNNSLSMILSSLEKTGRTTKAIRYWGLFVKRHNVVPDADNWTRLLRVFLRGKNSGRTVGYLSQMPRELMTSRHIRLAMTTCIRDNLNLSSFHNATQVLELMLLNLRIPSVPCLRIYLRTAYANKRAIYENANKDADVAQATWCRQLAVALGNLWGPYLIAAKQFVFDRPEDPASDESQRRMDHKAEVVTLARKMLTAYDRLILGSVLPPEVLKDVETLKKRRNNINSFVVTHIEKMKKQDPTFSYKDQRLSEEEEAELRDDASPWDEKRNYSSAAGR</sequence>
<dbReference type="InterPro" id="IPR011990">
    <property type="entry name" value="TPR-like_helical_dom_sf"/>
</dbReference>
<dbReference type="PANTHER" id="PTHR47932">
    <property type="entry name" value="ATPASE EXPRESSION PROTEIN 3"/>
    <property type="match status" value="1"/>
</dbReference>
<dbReference type="PANTHER" id="PTHR47932:SF44">
    <property type="entry name" value="MIOREX COMPLEX COMPONENT 1"/>
    <property type="match status" value="1"/>
</dbReference>
<dbReference type="InterPro" id="IPR002885">
    <property type="entry name" value="PPR_rpt"/>
</dbReference>
<feature type="compositionally biased region" description="Basic and acidic residues" evidence="3">
    <location>
        <begin position="646"/>
        <end position="657"/>
    </location>
</feature>
<dbReference type="EMBL" id="CAUWAG010000010">
    <property type="protein sequence ID" value="CAJ2506937.1"/>
    <property type="molecule type" value="Genomic_DNA"/>
</dbReference>
<dbReference type="NCBIfam" id="TIGR00756">
    <property type="entry name" value="PPR"/>
    <property type="match status" value="1"/>
</dbReference>
<dbReference type="Gene3D" id="1.25.40.10">
    <property type="entry name" value="Tetratricopeptide repeat domain"/>
    <property type="match status" value="1"/>
</dbReference>
<feature type="repeat" description="PPR" evidence="2">
    <location>
        <begin position="137"/>
        <end position="171"/>
    </location>
</feature>
<protein>
    <submittedName>
        <fullName evidence="4">Uu.00g081230.m01.CDS01</fullName>
    </submittedName>
</protein>
<accession>A0AAI8VLS5</accession>
<comment type="caution">
    <text evidence="4">The sequence shown here is derived from an EMBL/GenBank/DDBJ whole genome shotgun (WGS) entry which is preliminary data.</text>
</comment>
<evidence type="ECO:0000313" key="5">
    <source>
        <dbReference type="Proteomes" id="UP001295740"/>
    </source>
</evidence>
<evidence type="ECO:0000256" key="2">
    <source>
        <dbReference type="PROSITE-ProRule" id="PRU00708"/>
    </source>
</evidence>
<reference evidence="4" key="1">
    <citation type="submission" date="2023-10" db="EMBL/GenBank/DDBJ databases">
        <authorList>
            <person name="Hackl T."/>
        </authorList>
    </citation>
    <scope>NUCLEOTIDE SEQUENCE</scope>
</reference>
<feature type="compositionally biased region" description="Basic and acidic residues" evidence="3">
    <location>
        <begin position="77"/>
        <end position="89"/>
    </location>
</feature>
<keyword evidence="5" id="KW-1185">Reference proteome</keyword>
<dbReference type="PROSITE" id="PS51375">
    <property type="entry name" value="PPR"/>
    <property type="match status" value="1"/>
</dbReference>
<feature type="compositionally biased region" description="Basic and acidic residues" evidence="3">
    <location>
        <begin position="628"/>
        <end position="638"/>
    </location>
</feature>
<feature type="region of interest" description="Disordered" evidence="3">
    <location>
        <begin position="343"/>
        <end position="376"/>
    </location>
</feature>
<gene>
    <name evidence="4" type="ORF">KHLLAP_LOCUS7405</name>
</gene>
<evidence type="ECO:0000256" key="3">
    <source>
        <dbReference type="SAM" id="MobiDB-lite"/>
    </source>
</evidence>
<feature type="region of interest" description="Disordered" evidence="3">
    <location>
        <begin position="628"/>
        <end position="664"/>
    </location>
</feature>
<evidence type="ECO:0000256" key="1">
    <source>
        <dbReference type="ARBA" id="ARBA00022737"/>
    </source>
</evidence>
<evidence type="ECO:0000313" key="4">
    <source>
        <dbReference type="EMBL" id="CAJ2506937.1"/>
    </source>
</evidence>